<organism evidence="2 3">
    <name type="scientific">Chironomus riparius</name>
    <dbReference type="NCBI Taxonomy" id="315576"/>
    <lineage>
        <taxon>Eukaryota</taxon>
        <taxon>Metazoa</taxon>
        <taxon>Ecdysozoa</taxon>
        <taxon>Arthropoda</taxon>
        <taxon>Hexapoda</taxon>
        <taxon>Insecta</taxon>
        <taxon>Pterygota</taxon>
        <taxon>Neoptera</taxon>
        <taxon>Endopterygota</taxon>
        <taxon>Diptera</taxon>
        <taxon>Nematocera</taxon>
        <taxon>Chironomoidea</taxon>
        <taxon>Chironomidae</taxon>
        <taxon>Chironominae</taxon>
        <taxon>Chironomus</taxon>
    </lineage>
</organism>
<evidence type="ECO:0000313" key="2">
    <source>
        <dbReference type="EMBL" id="CAG9803032.1"/>
    </source>
</evidence>
<dbReference type="InterPro" id="IPR019734">
    <property type="entry name" value="TPR_rpt"/>
</dbReference>
<reference evidence="2" key="1">
    <citation type="submission" date="2022-01" db="EMBL/GenBank/DDBJ databases">
        <authorList>
            <person name="King R."/>
        </authorList>
    </citation>
    <scope>NUCLEOTIDE SEQUENCE</scope>
</reference>
<dbReference type="GO" id="GO:1990756">
    <property type="term" value="F:ubiquitin-like ligase-substrate adaptor activity"/>
    <property type="evidence" value="ECO:0007669"/>
    <property type="project" value="TreeGrafter"/>
</dbReference>
<dbReference type="InterPro" id="IPR042476">
    <property type="entry name" value="APPBP2"/>
</dbReference>
<dbReference type="InterPro" id="IPR011990">
    <property type="entry name" value="TPR-like_helical_dom_sf"/>
</dbReference>
<dbReference type="SMART" id="SM00028">
    <property type="entry name" value="TPR"/>
    <property type="match status" value="3"/>
</dbReference>
<dbReference type="PROSITE" id="PS50005">
    <property type="entry name" value="TPR"/>
    <property type="match status" value="1"/>
</dbReference>
<evidence type="ECO:0000313" key="3">
    <source>
        <dbReference type="Proteomes" id="UP001153620"/>
    </source>
</evidence>
<feature type="repeat" description="TPR" evidence="1">
    <location>
        <begin position="493"/>
        <end position="526"/>
    </location>
</feature>
<dbReference type="GO" id="GO:0006886">
    <property type="term" value="P:intracellular protein transport"/>
    <property type="evidence" value="ECO:0007669"/>
    <property type="project" value="InterPro"/>
</dbReference>
<dbReference type="PANTHER" id="PTHR46575">
    <property type="entry name" value="AMYLOID PROTEIN-BINDING PROTEIN 2"/>
    <property type="match status" value="1"/>
</dbReference>
<gene>
    <name evidence="2" type="ORF">CHIRRI_LOCUS5934</name>
</gene>
<dbReference type="AlphaFoldDB" id="A0A9N9RQP3"/>
<keyword evidence="1" id="KW-0802">TPR repeat</keyword>
<evidence type="ECO:0000256" key="1">
    <source>
        <dbReference type="PROSITE-ProRule" id="PRU00339"/>
    </source>
</evidence>
<sequence>MSESIKMSLQHVPTLYTTALKRFVQQMDLTVKKLNSMQHLHLLPTPLLSDIYCEMAENYLLQDALLAELSDVSLFCKLIRYSSIRNNMYKVFKLMMKNDKPLASELQRKYVQRTKFLLTDQIIYQNNEKLVSLVDDQLEDRGDTTNDVLFLNINSSRNYFKEIDKGMRLGTFLYECGWFEDSLKVLQITRNLIQELNDDYRKLLLLLNCLQKLLHAQALFCCYKDASITTSQALSLIEQIQCMSNSGQIMIDDNRNLTSGIPNNLLANFYNELSMLHFSRSEFDTSYKWAVKALKYLSQDTPQKIIIDVLRQAAKSCVVKRKFQVANLLINSAVRIAENTFGTHHNVYADALLDKGFFLLNVDSINQSVEVYMEALQIKTSIFGERNLNVAVIHEDLAYALYVYEYSRGNFNSACIYVEKAIDIMMKLAPSNNLMLASAKRVKALILEEIALDHMIPPDTTDYKGLLKESEDLHQSALHLSLEAFGEVNVQTAKHYGNLGRLYQSMMRYNDAEDMHQRAIKIKRDLLGEYDYEVGLSIGHLASLYNYHMKKYRQAEELYLKSIDISLRLFGQTYSGLEYDYRGLLHVYEQTNDNDNFIKFCDILDEWRVMRLDEKRKPTYIELNGDATIEDVTQKFFEMCSDH</sequence>
<dbReference type="Gene3D" id="1.25.40.10">
    <property type="entry name" value="Tetratricopeptide repeat domain"/>
    <property type="match status" value="2"/>
</dbReference>
<dbReference type="GO" id="GO:0043161">
    <property type="term" value="P:proteasome-mediated ubiquitin-dependent protein catabolic process"/>
    <property type="evidence" value="ECO:0007669"/>
    <property type="project" value="TreeGrafter"/>
</dbReference>
<evidence type="ECO:0008006" key="4">
    <source>
        <dbReference type="Google" id="ProtNLM"/>
    </source>
</evidence>
<dbReference type="PANTHER" id="PTHR46575:SF1">
    <property type="entry name" value="AMYLOID PROTEIN-BINDING PROTEIN 2"/>
    <property type="match status" value="1"/>
</dbReference>
<accession>A0A9N9RQP3</accession>
<keyword evidence="3" id="KW-1185">Reference proteome</keyword>
<dbReference type="Proteomes" id="UP001153620">
    <property type="component" value="Chromosome 2"/>
</dbReference>
<dbReference type="Pfam" id="PF13374">
    <property type="entry name" value="TPR_10"/>
    <property type="match status" value="1"/>
</dbReference>
<dbReference type="GO" id="GO:0031462">
    <property type="term" value="C:Cul2-RING ubiquitin ligase complex"/>
    <property type="evidence" value="ECO:0007669"/>
    <property type="project" value="TreeGrafter"/>
</dbReference>
<dbReference type="Pfam" id="PF13424">
    <property type="entry name" value="TPR_12"/>
    <property type="match status" value="1"/>
</dbReference>
<dbReference type="OrthoDB" id="7103806at2759"/>
<name>A0A9N9RQP3_9DIPT</name>
<proteinExistence type="predicted"/>
<dbReference type="EMBL" id="OU895878">
    <property type="protein sequence ID" value="CAG9803032.1"/>
    <property type="molecule type" value="Genomic_DNA"/>
</dbReference>
<reference evidence="2" key="2">
    <citation type="submission" date="2022-10" db="EMBL/GenBank/DDBJ databases">
        <authorList>
            <consortium name="ENA_rothamsted_submissions"/>
            <consortium name="culmorum"/>
            <person name="King R."/>
        </authorList>
    </citation>
    <scope>NUCLEOTIDE SEQUENCE</scope>
</reference>
<dbReference type="SUPFAM" id="SSF48452">
    <property type="entry name" value="TPR-like"/>
    <property type="match status" value="2"/>
</dbReference>
<protein>
    <recommendedName>
        <fullName evidence="4">Amyloid protein-binding protein 2</fullName>
    </recommendedName>
</protein>